<gene>
    <name evidence="2" type="ORF">NG821_04860</name>
</gene>
<dbReference type="RefSeq" id="WP_252760535.1">
    <property type="nucleotide sequence ID" value="NZ_JAMXLY010000012.1"/>
</dbReference>
<evidence type="ECO:0000259" key="1">
    <source>
        <dbReference type="Pfam" id="PF02579"/>
    </source>
</evidence>
<dbReference type="EMBL" id="JAMXLY010000012">
    <property type="protein sequence ID" value="MCO6025175.1"/>
    <property type="molecule type" value="Genomic_DNA"/>
</dbReference>
<dbReference type="Proteomes" id="UP001204015">
    <property type="component" value="Unassembled WGS sequence"/>
</dbReference>
<accession>A0ABT1BWT4</accession>
<dbReference type="PANTHER" id="PTHR42983:SF1">
    <property type="entry name" value="IRON-MOLYBDENUM PROTEIN"/>
    <property type="match status" value="1"/>
</dbReference>
<protein>
    <recommendedName>
        <fullName evidence="1">Dinitrogenase iron-molybdenum cofactor biosynthesis domain-containing protein</fullName>
    </recommendedName>
</protein>
<dbReference type="PANTHER" id="PTHR42983">
    <property type="entry name" value="DINITROGENASE IRON-MOLYBDENUM COFACTOR PROTEIN-RELATED"/>
    <property type="match status" value="1"/>
</dbReference>
<name>A0ABT1BWT4_9BACT</name>
<evidence type="ECO:0000313" key="3">
    <source>
        <dbReference type="Proteomes" id="UP001204015"/>
    </source>
</evidence>
<dbReference type="SUPFAM" id="SSF53146">
    <property type="entry name" value="Nitrogenase accessory factor-like"/>
    <property type="match status" value="1"/>
</dbReference>
<evidence type="ECO:0000313" key="2">
    <source>
        <dbReference type="EMBL" id="MCO6025175.1"/>
    </source>
</evidence>
<organism evidence="2 3">
    <name type="scientific">Segatella cerevisiae</name>
    <dbReference type="NCBI Taxonomy" id="2053716"/>
    <lineage>
        <taxon>Bacteria</taxon>
        <taxon>Pseudomonadati</taxon>
        <taxon>Bacteroidota</taxon>
        <taxon>Bacteroidia</taxon>
        <taxon>Bacteroidales</taxon>
        <taxon>Prevotellaceae</taxon>
        <taxon>Segatella</taxon>
    </lineage>
</organism>
<feature type="domain" description="Dinitrogenase iron-molybdenum cofactor biosynthesis" evidence="1">
    <location>
        <begin position="13"/>
        <end position="100"/>
    </location>
</feature>
<comment type="caution">
    <text evidence="2">The sequence shown here is derived from an EMBL/GenBank/DDBJ whole genome shotgun (WGS) entry which is preliminary data.</text>
</comment>
<dbReference type="InterPro" id="IPR036105">
    <property type="entry name" value="DiNase_FeMo-co_biosyn_sf"/>
</dbReference>
<dbReference type="Gene3D" id="3.30.420.130">
    <property type="entry name" value="Dinitrogenase iron-molybdenum cofactor biosynthesis domain"/>
    <property type="match status" value="1"/>
</dbReference>
<dbReference type="InterPro" id="IPR003731">
    <property type="entry name" value="Di-Nase_FeMo-co_biosynth"/>
</dbReference>
<proteinExistence type="predicted"/>
<keyword evidence="3" id="KW-1185">Reference proteome</keyword>
<reference evidence="2 3" key="1">
    <citation type="submission" date="2022-06" db="EMBL/GenBank/DDBJ databases">
        <title>A taxonomic note on the genus Prevotella: Description of four novel genera and emended description of the genera Hallella and Xylanibacter.</title>
        <authorList>
            <person name="Hitch T.C.A."/>
        </authorList>
    </citation>
    <scope>NUCLEOTIDE SEQUENCE [LARGE SCALE GENOMIC DNA]</scope>
    <source>
        <strain evidence="2 3">DSM 100619</strain>
    </source>
</reference>
<dbReference type="Pfam" id="PF02579">
    <property type="entry name" value="Nitro_FeMo-Co"/>
    <property type="match status" value="1"/>
</dbReference>
<sequence length="104" mass="11469">MKIAICSKDNTLSSEVDSRFGRCRFFALYDSTDQSVTFIRNTAGSLAEGAGPAAFKLLQNQNVEKIISGNFGLKLKALASDASIQLIIPQEKYTLKEIIHLLHH</sequence>